<proteinExistence type="predicted"/>
<evidence type="ECO:0000259" key="2">
    <source>
        <dbReference type="SMART" id="SM00642"/>
    </source>
</evidence>
<dbReference type="SUPFAM" id="SSF51445">
    <property type="entry name" value="(Trans)glycosidases"/>
    <property type="match status" value="1"/>
</dbReference>
<dbReference type="Gene3D" id="3.90.400.10">
    <property type="entry name" value="Oligo-1,6-glucosidase, Domain 2"/>
    <property type="match status" value="1"/>
</dbReference>
<evidence type="ECO:0000313" key="4">
    <source>
        <dbReference type="Proteomes" id="UP000664617"/>
    </source>
</evidence>
<gene>
    <name evidence="3" type="ORF">J0911_15500</name>
</gene>
<dbReference type="Pfam" id="PF00128">
    <property type="entry name" value="Alpha-amylase"/>
    <property type="match status" value="1"/>
</dbReference>
<protein>
    <submittedName>
        <fullName evidence="3">Alpha-amylase family protein</fullName>
    </submittedName>
</protein>
<dbReference type="Gene3D" id="2.60.40.1180">
    <property type="entry name" value="Golgi alpha-mannosidase II"/>
    <property type="match status" value="1"/>
</dbReference>
<dbReference type="CDD" id="cd11334">
    <property type="entry name" value="AmyAc_TreS"/>
    <property type="match status" value="1"/>
</dbReference>
<name>A0ABS3IBQ6_9MICO</name>
<sequence length="576" mass="64573">MARMHSSWYTDAVVYQLDPRLFVDSDDDGWGDLPGVIERLHYLRGLGVTCVWLLPFYVSPFRDGGYDVADHLAVDPRLGDLADVARLLETADDLGLHVLVELVTQHTSDQHPWFQEARRDRDSPYRDYYLWSDEPRDDIEPMFPDVQPRTWTWDEEAQQFYRHAFYSHEPDLALDNPRVRDELYRIVSFWLRMGVSGFRVDAVPLMLERARAARPDTDGQWLVRDLQAAVSAQRSGAVLLGEVDVEPDRYADYFGTDGEHGMTMLLDFWTNNHLFLALARGRAEPLERALRTQPEPPSGATYAHWLRNNDELDLERLSTEERQEVLDTFAPEDSMRVYHRGIRRRLAPMLEGDPRRLAMAHAVLFSLPGPPVLRYGDEIGMGDDLGRPEREAVRTPMQWSTTPSAGFSRAPRDAFAAPVITGPYGPDRVSVDEQNVRDGSLLRRVGGLVRARLGLSELGRARPVPWDVGAPSVLALRYQVEQSSVLLLANLADEPVVATLPDTEISALREGAARYVDVHVDQDYPAVEADGRIPLAGYGYRWLRRTVDGGSGSGDGGSSGARGTRGAGDRGSEGDA</sequence>
<dbReference type="RefSeq" id="WP_207276372.1">
    <property type="nucleotide sequence ID" value="NZ_JAFMPK010000047.1"/>
</dbReference>
<feature type="compositionally biased region" description="Gly residues" evidence="1">
    <location>
        <begin position="549"/>
        <end position="566"/>
    </location>
</feature>
<comment type="caution">
    <text evidence="3">The sequence shown here is derived from an EMBL/GenBank/DDBJ whole genome shotgun (WGS) entry which is preliminary data.</text>
</comment>
<reference evidence="3 4" key="1">
    <citation type="submission" date="2021-03" db="EMBL/GenBank/DDBJ databases">
        <authorList>
            <person name="Xin L."/>
        </authorList>
    </citation>
    <scope>NUCLEOTIDE SEQUENCE [LARGE SCALE GENOMIC DNA]</scope>
    <source>
        <strain evidence="3 4">XHU 5031</strain>
    </source>
</reference>
<dbReference type="SMART" id="SM00642">
    <property type="entry name" value="Aamy"/>
    <property type="match status" value="1"/>
</dbReference>
<feature type="domain" description="Glycosyl hydrolase family 13 catalytic" evidence="2">
    <location>
        <begin position="16"/>
        <end position="416"/>
    </location>
</feature>
<dbReference type="EMBL" id="JAFMPK010000047">
    <property type="protein sequence ID" value="MBO0610436.1"/>
    <property type="molecule type" value="Genomic_DNA"/>
</dbReference>
<dbReference type="Gene3D" id="3.20.20.80">
    <property type="entry name" value="Glycosidases"/>
    <property type="match status" value="1"/>
</dbReference>
<accession>A0ABS3IBQ6</accession>
<dbReference type="PANTHER" id="PTHR10357:SF219">
    <property type="entry name" value="MALTOSE ALPHA-D-GLUCOSYLTRANSFERASE"/>
    <property type="match status" value="1"/>
</dbReference>
<organism evidence="3 4">
    <name type="scientific">Myceligenerans salitolerans</name>
    <dbReference type="NCBI Taxonomy" id="1230528"/>
    <lineage>
        <taxon>Bacteria</taxon>
        <taxon>Bacillati</taxon>
        <taxon>Actinomycetota</taxon>
        <taxon>Actinomycetes</taxon>
        <taxon>Micrococcales</taxon>
        <taxon>Promicromonosporaceae</taxon>
        <taxon>Myceligenerans</taxon>
    </lineage>
</organism>
<dbReference type="PANTHER" id="PTHR10357">
    <property type="entry name" value="ALPHA-AMYLASE FAMILY MEMBER"/>
    <property type="match status" value="1"/>
</dbReference>
<dbReference type="InterPro" id="IPR013780">
    <property type="entry name" value="Glyco_hydro_b"/>
</dbReference>
<dbReference type="InterPro" id="IPR045857">
    <property type="entry name" value="O16G_dom_2"/>
</dbReference>
<dbReference type="InterPro" id="IPR017853">
    <property type="entry name" value="GH"/>
</dbReference>
<evidence type="ECO:0000256" key="1">
    <source>
        <dbReference type="SAM" id="MobiDB-lite"/>
    </source>
</evidence>
<keyword evidence="4" id="KW-1185">Reference proteome</keyword>
<evidence type="ECO:0000313" key="3">
    <source>
        <dbReference type="EMBL" id="MBO0610436.1"/>
    </source>
</evidence>
<reference evidence="4" key="2">
    <citation type="submission" date="2023-07" db="EMBL/GenBank/DDBJ databases">
        <title>Myceligenerans salitolerans sp. nov., a halotolerant actinomycete isolated from a salt lake in Xinjiang, China.</title>
        <authorList>
            <person name="Guan T."/>
        </authorList>
    </citation>
    <scope>NUCLEOTIDE SEQUENCE [LARGE SCALE GENOMIC DNA]</scope>
    <source>
        <strain evidence="4">XHU 5031</strain>
    </source>
</reference>
<feature type="region of interest" description="Disordered" evidence="1">
    <location>
        <begin position="549"/>
        <end position="576"/>
    </location>
</feature>
<dbReference type="Proteomes" id="UP000664617">
    <property type="component" value="Unassembled WGS sequence"/>
</dbReference>
<dbReference type="InterPro" id="IPR006047">
    <property type="entry name" value="GH13_cat_dom"/>
</dbReference>
<feature type="compositionally biased region" description="Basic and acidic residues" evidence="1">
    <location>
        <begin position="567"/>
        <end position="576"/>
    </location>
</feature>